<gene>
    <name evidence="1" type="ORF">KDM89_15670</name>
</gene>
<dbReference type="EMBL" id="JAGSPN010000013">
    <property type="protein sequence ID" value="MBR7783583.1"/>
    <property type="molecule type" value="Genomic_DNA"/>
</dbReference>
<proteinExistence type="predicted"/>
<dbReference type="InterPro" id="IPR029058">
    <property type="entry name" value="AB_hydrolase_fold"/>
</dbReference>
<dbReference type="PANTHER" id="PTHR35560:SF3">
    <property type="entry name" value="PEPTIDASE S9 PROLYL OLIGOPEPTIDASE CATALYTIC DOMAIN-CONTAINING PROTEIN"/>
    <property type="match status" value="1"/>
</dbReference>
<protein>
    <recommendedName>
        <fullName evidence="3">Alpha/beta hydrolase family protein</fullName>
    </recommendedName>
</protein>
<evidence type="ECO:0000313" key="2">
    <source>
        <dbReference type="Proteomes" id="UP000680067"/>
    </source>
</evidence>
<comment type="caution">
    <text evidence="1">The sequence shown here is derived from an EMBL/GenBank/DDBJ whole genome shotgun (WGS) entry which is preliminary data.</text>
</comment>
<name>A0A941DMH1_9BURK</name>
<reference evidence="1" key="1">
    <citation type="submission" date="2021-04" db="EMBL/GenBank/DDBJ databases">
        <title>novel species isolated from subtropical streams in China.</title>
        <authorList>
            <person name="Lu H."/>
        </authorList>
    </citation>
    <scope>NUCLEOTIDE SEQUENCE</scope>
    <source>
        <strain evidence="1">LFS511W</strain>
    </source>
</reference>
<dbReference type="Proteomes" id="UP000680067">
    <property type="component" value="Unassembled WGS sequence"/>
</dbReference>
<sequence length="282" mass="31164">MDSVVQPDQHTLVIAPAFLTKTDEQGKGNTGPRWTASSWMKGLIPSVDGQGPGTFQVYHDIIHRLQMQHPHAFRQIIFAGHSGGGQFVQRFAVLNQIDEQLRSQGTDVRYLVANPSSYLYTSPVRPVLQKDGSFALAKPDLASVNCPDWNQYKYGLQQIPGSDIADSDDISKRYLSRQVTYLLGELDTDPQHPLLDKHCAAELQGAYRLARGLGYSAFLQQLAQQTRMVGAYSSGHRLIVIPRTGHDQKKMFSARCVAAILQDRPATENCTADETPAAQNGD</sequence>
<organism evidence="1 2">
    <name type="scientific">Undibacterium luofuense</name>
    <dbReference type="NCBI Taxonomy" id="2828733"/>
    <lineage>
        <taxon>Bacteria</taxon>
        <taxon>Pseudomonadati</taxon>
        <taxon>Pseudomonadota</taxon>
        <taxon>Betaproteobacteria</taxon>
        <taxon>Burkholderiales</taxon>
        <taxon>Oxalobacteraceae</taxon>
        <taxon>Undibacterium</taxon>
    </lineage>
</organism>
<dbReference type="PANTHER" id="PTHR35560">
    <property type="entry name" value="BLL0132 PROTEIN"/>
    <property type="match status" value="1"/>
</dbReference>
<dbReference type="AlphaFoldDB" id="A0A941DMH1"/>
<evidence type="ECO:0008006" key="3">
    <source>
        <dbReference type="Google" id="ProtNLM"/>
    </source>
</evidence>
<keyword evidence="2" id="KW-1185">Reference proteome</keyword>
<evidence type="ECO:0000313" key="1">
    <source>
        <dbReference type="EMBL" id="MBR7783583.1"/>
    </source>
</evidence>
<dbReference type="Gene3D" id="3.40.50.1820">
    <property type="entry name" value="alpha/beta hydrolase"/>
    <property type="match status" value="1"/>
</dbReference>
<accession>A0A941DMH1</accession>